<dbReference type="EMBL" id="VSSQ01019450">
    <property type="protein sequence ID" value="MPM63503.1"/>
    <property type="molecule type" value="Genomic_DNA"/>
</dbReference>
<proteinExistence type="predicted"/>
<dbReference type="AlphaFoldDB" id="A0A645BJU9"/>
<accession>A0A645BJU9</accession>
<dbReference type="AntiFam" id="ANF00095">
    <property type="entry name" value="Shadow ORF (opposite ABC transporters)"/>
</dbReference>
<reference evidence="1" key="1">
    <citation type="submission" date="2019-08" db="EMBL/GenBank/DDBJ databases">
        <authorList>
            <person name="Kucharzyk K."/>
            <person name="Murdoch R.W."/>
            <person name="Higgins S."/>
            <person name="Loffler F."/>
        </authorList>
    </citation>
    <scope>NUCLEOTIDE SEQUENCE</scope>
</reference>
<sequence>MLDDHDRLMVVLRDTVDQIDRGLARRGVKICQRLVKEQRLHLVHHHSRKRDALLLPAGEFKRRGVEQPVHIHQRGGIGDDLLHFLLPHALVFQRKGDVLADRKPDELSVRILQHGAYVLTQRKNAGFFGFEAADLQAAFDFAGIGKRDQAVDAVAQRALSAAGRADDEHLFPLIDRQVDLMQGRLRLRKVLKGKV</sequence>
<gene>
    <name evidence="1" type="ORF">SDC9_110383</name>
</gene>
<protein>
    <submittedName>
        <fullName evidence="1">Uncharacterized protein</fullName>
    </submittedName>
</protein>
<name>A0A645BJU9_9ZZZZ</name>
<evidence type="ECO:0000313" key="1">
    <source>
        <dbReference type="EMBL" id="MPM63503.1"/>
    </source>
</evidence>
<organism evidence="1">
    <name type="scientific">bioreactor metagenome</name>
    <dbReference type="NCBI Taxonomy" id="1076179"/>
    <lineage>
        <taxon>unclassified sequences</taxon>
        <taxon>metagenomes</taxon>
        <taxon>ecological metagenomes</taxon>
    </lineage>
</organism>
<comment type="caution">
    <text evidence="1">The sequence shown here is derived from an EMBL/GenBank/DDBJ whole genome shotgun (WGS) entry which is preliminary data.</text>
</comment>